<evidence type="ECO:0000256" key="1">
    <source>
        <dbReference type="ARBA" id="ARBA00001933"/>
    </source>
</evidence>
<dbReference type="Pfam" id="PF02784">
    <property type="entry name" value="Orn_Arg_deC_N"/>
    <property type="match status" value="1"/>
</dbReference>
<evidence type="ECO:0000259" key="3">
    <source>
        <dbReference type="Pfam" id="PF02784"/>
    </source>
</evidence>
<evidence type="ECO:0000256" key="2">
    <source>
        <dbReference type="ARBA" id="ARBA00022898"/>
    </source>
</evidence>
<protein>
    <recommendedName>
        <fullName evidence="3">Orn/DAP/Arg decarboxylase 2 N-terminal domain-containing protein</fullName>
    </recommendedName>
</protein>
<dbReference type="EMBL" id="FR718735">
    <property type="protein sequence ID" value="CBX73658.1"/>
    <property type="molecule type" value="Genomic_DNA"/>
</dbReference>
<dbReference type="InterPro" id="IPR009006">
    <property type="entry name" value="Ala_racemase/Decarboxylase_C"/>
</dbReference>
<dbReference type="GO" id="GO:0008836">
    <property type="term" value="F:diaminopimelate decarboxylase activity"/>
    <property type="evidence" value="ECO:0007669"/>
    <property type="project" value="TreeGrafter"/>
</dbReference>
<reference evidence="4" key="1">
    <citation type="journal article" date="2011" name="BMC Genomics">
        <title>Shotgun sequencing of Yersinia enterocolitica strain W22703 (biotype 2, serotype O:9): genomic evidence for oscillation between invertebrates and mammals.</title>
        <authorList>
            <person name="Fuchs T.M."/>
            <person name="Brandt K."/>
            <person name="Starke M."/>
            <person name="Rattei T."/>
        </authorList>
    </citation>
    <scope>NUCLEOTIDE SEQUENCE</scope>
</reference>
<name>F4N6F0_YEREN</name>
<dbReference type="AlphaFoldDB" id="F4N6F0"/>
<proteinExistence type="predicted"/>
<dbReference type="PROSITE" id="PS00878">
    <property type="entry name" value="ODR_DC_2_1"/>
    <property type="match status" value="1"/>
</dbReference>
<dbReference type="GO" id="GO:0009089">
    <property type="term" value="P:lysine biosynthetic process via diaminopimelate"/>
    <property type="evidence" value="ECO:0007669"/>
    <property type="project" value="TreeGrafter"/>
</dbReference>
<dbReference type="InterPro" id="IPR022653">
    <property type="entry name" value="De-COase2_pyr-phos_BS"/>
</dbReference>
<dbReference type="InterPro" id="IPR022644">
    <property type="entry name" value="De-COase2_N"/>
</dbReference>
<keyword evidence="2" id="KW-0663">Pyridoxal phosphate</keyword>
<dbReference type="PANTHER" id="PTHR43727">
    <property type="entry name" value="DIAMINOPIMELATE DECARBOXYLASE"/>
    <property type="match status" value="1"/>
</dbReference>
<evidence type="ECO:0000313" key="4">
    <source>
        <dbReference type="EMBL" id="CBX73658.1"/>
    </source>
</evidence>
<dbReference type="Gene3D" id="3.20.20.10">
    <property type="entry name" value="Alanine racemase"/>
    <property type="match status" value="1"/>
</dbReference>
<dbReference type="PANTHER" id="PTHR43727:SF2">
    <property type="entry name" value="GROUP IV DECARBOXYLASE"/>
    <property type="match status" value="1"/>
</dbReference>
<gene>
    <name evidence="4" type="ORF">YEW_CV11700</name>
</gene>
<sequence length="111" mass="12492">MPRALNDTSSALTAQNLIALPERFGCPVWAYDGEIITSKINQLWNFDVIRFAQKACSNIHILRLMHEQGVKVDSVSLGEIERALQAGFQPGRNLLRLSLPPICWIRLPYCA</sequence>
<dbReference type="SUPFAM" id="SSF51419">
    <property type="entry name" value="PLP-binding barrel"/>
    <property type="match status" value="1"/>
</dbReference>
<accession>F4N6F0</accession>
<dbReference type="Gene3D" id="2.40.37.10">
    <property type="entry name" value="Lyase, Ornithine Decarboxylase, Chain A, domain 1"/>
    <property type="match status" value="1"/>
</dbReference>
<dbReference type="InterPro" id="IPR029066">
    <property type="entry name" value="PLP-binding_barrel"/>
</dbReference>
<keyword evidence="4" id="KW-0456">Lyase</keyword>
<comment type="cofactor">
    <cofactor evidence="1">
        <name>pyridoxal 5'-phosphate</name>
        <dbReference type="ChEBI" id="CHEBI:597326"/>
    </cofactor>
</comment>
<feature type="domain" description="Orn/DAP/Arg decarboxylase 2 N-terminal" evidence="3">
    <location>
        <begin position="48"/>
        <end position="92"/>
    </location>
</feature>
<organism evidence="4">
    <name type="scientific">Yersinia enterocolitica W22703</name>
    <dbReference type="NCBI Taxonomy" id="913028"/>
    <lineage>
        <taxon>Bacteria</taxon>
        <taxon>Pseudomonadati</taxon>
        <taxon>Pseudomonadota</taxon>
        <taxon>Gammaproteobacteria</taxon>
        <taxon>Enterobacterales</taxon>
        <taxon>Yersiniaceae</taxon>
        <taxon>Yersinia</taxon>
    </lineage>
</organism>